<dbReference type="AlphaFoldDB" id="A0A8X6QHZ3"/>
<evidence type="ECO:0000313" key="3">
    <source>
        <dbReference type="Proteomes" id="UP000887013"/>
    </source>
</evidence>
<sequence>MRSDDGMTSPSSHAPLRKEKQNSKVGGYWESRSSHAFFFVILFADMRSDDGMTSPSSHAPLRKEKLVMFGLD</sequence>
<gene>
    <name evidence="2" type="ORF">NPIL_556071</name>
</gene>
<proteinExistence type="predicted"/>
<dbReference type="Proteomes" id="UP000887013">
    <property type="component" value="Unassembled WGS sequence"/>
</dbReference>
<comment type="caution">
    <text evidence="2">The sequence shown here is derived from an EMBL/GenBank/DDBJ whole genome shotgun (WGS) entry which is preliminary data.</text>
</comment>
<reference evidence="2" key="1">
    <citation type="submission" date="2020-08" db="EMBL/GenBank/DDBJ databases">
        <title>Multicomponent nature underlies the extraordinary mechanical properties of spider dragline silk.</title>
        <authorList>
            <person name="Kono N."/>
            <person name="Nakamura H."/>
            <person name="Mori M."/>
            <person name="Yoshida Y."/>
            <person name="Ohtoshi R."/>
            <person name="Malay A.D."/>
            <person name="Moran D.A.P."/>
            <person name="Tomita M."/>
            <person name="Numata K."/>
            <person name="Arakawa K."/>
        </authorList>
    </citation>
    <scope>NUCLEOTIDE SEQUENCE</scope>
</reference>
<name>A0A8X6QHZ3_NEPPI</name>
<evidence type="ECO:0000256" key="1">
    <source>
        <dbReference type="SAM" id="MobiDB-lite"/>
    </source>
</evidence>
<feature type="region of interest" description="Disordered" evidence="1">
    <location>
        <begin position="1"/>
        <end position="25"/>
    </location>
</feature>
<dbReference type="EMBL" id="BMAW01126146">
    <property type="protein sequence ID" value="GFU15433.1"/>
    <property type="molecule type" value="Genomic_DNA"/>
</dbReference>
<feature type="compositionally biased region" description="Polar residues" evidence="1">
    <location>
        <begin position="1"/>
        <end position="12"/>
    </location>
</feature>
<protein>
    <submittedName>
        <fullName evidence="2">Uncharacterized protein</fullName>
    </submittedName>
</protein>
<evidence type="ECO:0000313" key="2">
    <source>
        <dbReference type="EMBL" id="GFU15433.1"/>
    </source>
</evidence>
<accession>A0A8X6QHZ3</accession>
<organism evidence="2 3">
    <name type="scientific">Nephila pilipes</name>
    <name type="common">Giant wood spider</name>
    <name type="synonym">Nephila maculata</name>
    <dbReference type="NCBI Taxonomy" id="299642"/>
    <lineage>
        <taxon>Eukaryota</taxon>
        <taxon>Metazoa</taxon>
        <taxon>Ecdysozoa</taxon>
        <taxon>Arthropoda</taxon>
        <taxon>Chelicerata</taxon>
        <taxon>Arachnida</taxon>
        <taxon>Araneae</taxon>
        <taxon>Araneomorphae</taxon>
        <taxon>Entelegynae</taxon>
        <taxon>Araneoidea</taxon>
        <taxon>Nephilidae</taxon>
        <taxon>Nephila</taxon>
    </lineage>
</organism>
<keyword evidence="3" id="KW-1185">Reference proteome</keyword>